<feature type="transmembrane region" description="Helical" evidence="1">
    <location>
        <begin position="36"/>
        <end position="60"/>
    </location>
</feature>
<keyword evidence="1" id="KW-0812">Transmembrane</keyword>
<keyword evidence="1" id="KW-1133">Transmembrane helix</keyword>
<dbReference type="RefSeq" id="WP_377916250.1">
    <property type="nucleotide sequence ID" value="NZ_JBHRZT010000052.1"/>
</dbReference>
<sequence>MPKTLPGRLSALVLAFFLMELIYFVVLTLQGDPLGAVLHFIQITPFIALVGIIFSIFAINKEDSITKTIPKITLSIGIIFVCLYFYLMFS</sequence>
<organism evidence="2 3">
    <name type="scientific">Bacillus songklensis</name>
    <dbReference type="NCBI Taxonomy" id="1069116"/>
    <lineage>
        <taxon>Bacteria</taxon>
        <taxon>Bacillati</taxon>
        <taxon>Bacillota</taxon>
        <taxon>Bacilli</taxon>
        <taxon>Bacillales</taxon>
        <taxon>Bacillaceae</taxon>
        <taxon>Bacillus</taxon>
    </lineage>
</organism>
<evidence type="ECO:0000313" key="2">
    <source>
        <dbReference type="EMBL" id="MFC3884639.1"/>
    </source>
</evidence>
<feature type="transmembrane region" description="Helical" evidence="1">
    <location>
        <begin position="72"/>
        <end position="89"/>
    </location>
</feature>
<comment type="caution">
    <text evidence="2">The sequence shown here is derived from an EMBL/GenBank/DDBJ whole genome shotgun (WGS) entry which is preliminary data.</text>
</comment>
<dbReference type="EMBL" id="JBHRZT010000052">
    <property type="protein sequence ID" value="MFC3884639.1"/>
    <property type="molecule type" value="Genomic_DNA"/>
</dbReference>
<reference evidence="3" key="1">
    <citation type="journal article" date="2019" name="Int. J. Syst. Evol. Microbiol.">
        <title>The Global Catalogue of Microorganisms (GCM) 10K type strain sequencing project: providing services to taxonomists for standard genome sequencing and annotation.</title>
        <authorList>
            <consortium name="The Broad Institute Genomics Platform"/>
            <consortium name="The Broad Institute Genome Sequencing Center for Infectious Disease"/>
            <person name="Wu L."/>
            <person name="Ma J."/>
        </authorList>
    </citation>
    <scope>NUCLEOTIDE SEQUENCE [LARGE SCALE GENOMIC DNA]</scope>
    <source>
        <strain evidence="3">CCUG 61889</strain>
    </source>
</reference>
<dbReference type="Proteomes" id="UP001595752">
    <property type="component" value="Unassembled WGS sequence"/>
</dbReference>
<accession>A0ABV8B640</accession>
<evidence type="ECO:0000313" key="3">
    <source>
        <dbReference type="Proteomes" id="UP001595752"/>
    </source>
</evidence>
<keyword evidence="3" id="KW-1185">Reference proteome</keyword>
<protein>
    <submittedName>
        <fullName evidence="2">Uncharacterized protein</fullName>
    </submittedName>
</protein>
<evidence type="ECO:0000256" key="1">
    <source>
        <dbReference type="SAM" id="Phobius"/>
    </source>
</evidence>
<gene>
    <name evidence="2" type="ORF">ACFOU2_14510</name>
</gene>
<feature type="transmembrane region" description="Helical" evidence="1">
    <location>
        <begin position="12"/>
        <end position="30"/>
    </location>
</feature>
<keyword evidence="1" id="KW-0472">Membrane</keyword>
<proteinExistence type="predicted"/>
<name>A0ABV8B640_9BACI</name>